<gene>
    <name evidence="1" type="ORF">KZ820_12285</name>
</gene>
<dbReference type="EMBL" id="JAHXZN010000003">
    <property type="protein sequence ID" value="MBW6531514.1"/>
    <property type="molecule type" value="Genomic_DNA"/>
</dbReference>
<protein>
    <submittedName>
        <fullName evidence="1">Uncharacterized protein</fullName>
    </submittedName>
</protein>
<reference evidence="1 2" key="1">
    <citation type="submission" date="2021-07" db="EMBL/GenBank/DDBJ databases">
        <title>Sphingomonas sp.</title>
        <authorList>
            <person name="Feng G."/>
            <person name="Li J."/>
            <person name="Pan M."/>
        </authorList>
    </citation>
    <scope>NUCLEOTIDE SEQUENCE [LARGE SCALE GENOMIC DNA]</scope>
    <source>
        <strain evidence="1 2">RRHST34</strain>
    </source>
</reference>
<proteinExistence type="predicted"/>
<comment type="caution">
    <text evidence="1">The sequence shown here is derived from an EMBL/GenBank/DDBJ whole genome shotgun (WGS) entry which is preliminary data.</text>
</comment>
<evidence type="ECO:0000313" key="2">
    <source>
        <dbReference type="Proteomes" id="UP000759103"/>
    </source>
</evidence>
<keyword evidence="2" id="KW-1185">Reference proteome</keyword>
<name>A0ABS7BQ15_9SPHN</name>
<sequence length="102" mass="10674">MDDMDILAIKAHLARRIAAIDWRAGPARLAPELDGIRVAAEQHRLLPVVTVAQSLGTAIGRGERGVLVHDWLGLLGEAVASGAQDEATSRAFAAACAVRLAA</sequence>
<evidence type="ECO:0000313" key="1">
    <source>
        <dbReference type="EMBL" id="MBW6531514.1"/>
    </source>
</evidence>
<accession>A0ABS7BQ15</accession>
<dbReference type="RefSeq" id="WP_183921924.1">
    <property type="nucleotide sequence ID" value="NZ_JAHXZN010000003.1"/>
</dbReference>
<organism evidence="1 2">
    <name type="scientific">Sphingomonas citri</name>
    <dbReference type="NCBI Taxonomy" id="2862499"/>
    <lineage>
        <taxon>Bacteria</taxon>
        <taxon>Pseudomonadati</taxon>
        <taxon>Pseudomonadota</taxon>
        <taxon>Alphaproteobacteria</taxon>
        <taxon>Sphingomonadales</taxon>
        <taxon>Sphingomonadaceae</taxon>
        <taxon>Sphingomonas</taxon>
    </lineage>
</organism>
<dbReference type="Proteomes" id="UP000759103">
    <property type="component" value="Unassembled WGS sequence"/>
</dbReference>